<dbReference type="EMBL" id="RXLQ01000001">
    <property type="protein sequence ID" value="RSZ61123.1"/>
    <property type="molecule type" value="Genomic_DNA"/>
</dbReference>
<name>A0A430HU65_9BURK</name>
<organism evidence="3 4">
    <name type="scientific">Massilia atriviolacea</name>
    <dbReference type="NCBI Taxonomy" id="2495579"/>
    <lineage>
        <taxon>Bacteria</taxon>
        <taxon>Pseudomonadati</taxon>
        <taxon>Pseudomonadota</taxon>
        <taxon>Betaproteobacteria</taxon>
        <taxon>Burkholderiales</taxon>
        <taxon>Oxalobacteraceae</taxon>
        <taxon>Telluria group</taxon>
        <taxon>Massilia</taxon>
    </lineage>
</organism>
<proteinExistence type="predicted"/>
<feature type="domain" description="Tlde1" evidence="2">
    <location>
        <begin position="16"/>
        <end position="107"/>
    </location>
</feature>
<dbReference type="InterPro" id="IPR021225">
    <property type="entry name" value="Tlde1_dom"/>
</dbReference>
<dbReference type="OrthoDB" id="3078518at2"/>
<gene>
    <name evidence="3" type="ORF">EJB06_00010</name>
</gene>
<evidence type="ECO:0000313" key="4">
    <source>
        <dbReference type="Proteomes" id="UP000278085"/>
    </source>
</evidence>
<protein>
    <submittedName>
        <fullName evidence="3">DUF2778 domain-containing protein</fullName>
    </submittedName>
</protein>
<evidence type="ECO:0000256" key="1">
    <source>
        <dbReference type="SAM" id="MobiDB-lite"/>
    </source>
</evidence>
<sequence>MLVGKDGMSYQFGRENAGYAGTPLYKNNPDADHIRNGGPLPEGRYMIGDVTNHKGPSSIALRPSAENDMHGRSDFLIHGDNGLGTASEGCIILPRDMRDGIVNSNVKEIRVVR</sequence>
<reference evidence="3 4" key="1">
    <citation type="submission" date="2018-12" db="EMBL/GenBank/DDBJ databases">
        <authorList>
            <person name="Yang E."/>
        </authorList>
    </citation>
    <scope>NUCLEOTIDE SEQUENCE [LARGE SCALE GENOMIC DNA]</scope>
    <source>
        <strain evidence="3 4">SOD</strain>
    </source>
</reference>
<accession>A0A430HU65</accession>
<keyword evidence="4" id="KW-1185">Reference proteome</keyword>
<dbReference type="Pfam" id="PF10908">
    <property type="entry name" value="Tlde1_dom"/>
    <property type="match status" value="1"/>
</dbReference>
<dbReference type="Proteomes" id="UP000278085">
    <property type="component" value="Unassembled WGS sequence"/>
</dbReference>
<evidence type="ECO:0000259" key="2">
    <source>
        <dbReference type="Pfam" id="PF10908"/>
    </source>
</evidence>
<comment type="caution">
    <text evidence="3">The sequence shown here is derived from an EMBL/GenBank/DDBJ whole genome shotgun (WGS) entry which is preliminary data.</text>
</comment>
<dbReference type="AlphaFoldDB" id="A0A430HU65"/>
<feature type="region of interest" description="Disordered" evidence="1">
    <location>
        <begin position="19"/>
        <end position="40"/>
    </location>
</feature>
<evidence type="ECO:0000313" key="3">
    <source>
        <dbReference type="EMBL" id="RSZ61123.1"/>
    </source>
</evidence>